<dbReference type="InterPro" id="IPR003607">
    <property type="entry name" value="HD/PDEase_dom"/>
</dbReference>
<dbReference type="PROSITE" id="PS51831">
    <property type="entry name" value="HD"/>
    <property type="match status" value="1"/>
</dbReference>
<dbReference type="PANTHER" id="PTHR33594:SF1">
    <property type="entry name" value="HD_PDEASE DOMAIN-CONTAINING PROTEIN"/>
    <property type="match status" value="1"/>
</dbReference>
<sequence length="200" mass="22555">MNREAVMKRMRGFVKQRFSEDYTGHDFFHMLRVAEWSKKLADAEGADPLLSETAGLLHDLGDHKLSGDPTQDFLERDHLLAEVGFSKDEIVQVSEAIATVSYSKGEIPSSLLGKVVQDADRLDAIGAIGIARTFAYGGARQQPIYNDSNGNTSLSHFHEKLLKVVTLMNTESGRKEAKHRHQFMVKYVEEFKREWSILSD</sequence>
<dbReference type="CDD" id="cd00077">
    <property type="entry name" value="HDc"/>
    <property type="match status" value="1"/>
</dbReference>
<evidence type="ECO:0000313" key="3">
    <source>
        <dbReference type="Proteomes" id="UP000831787"/>
    </source>
</evidence>
<keyword evidence="3" id="KW-1185">Reference proteome</keyword>
<reference evidence="2 3" key="1">
    <citation type="submission" date="2022-04" db="EMBL/GenBank/DDBJ databases">
        <title>Halobacillus sp. isolated from saltern.</title>
        <authorList>
            <person name="Won M."/>
            <person name="Lee C.-M."/>
            <person name="Woen H.-Y."/>
            <person name="Kwon S.-W."/>
        </authorList>
    </citation>
    <scope>NUCLEOTIDE SEQUENCE [LARGE SCALE GENOMIC DNA]</scope>
    <source>
        <strain evidence="2 3">SSBR10-3</strain>
    </source>
</reference>
<protein>
    <submittedName>
        <fullName evidence="2">HD domain-containing protein</fullName>
    </submittedName>
</protein>
<evidence type="ECO:0000259" key="1">
    <source>
        <dbReference type="PROSITE" id="PS51831"/>
    </source>
</evidence>
<organism evidence="2 3">
    <name type="scientific">Halobacillus salinarum</name>
    <dbReference type="NCBI Taxonomy" id="2932257"/>
    <lineage>
        <taxon>Bacteria</taxon>
        <taxon>Bacillati</taxon>
        <taxon>Bacillota</taxon>
        <taxon>Bacilli</taxon>
        <taxon>Bacillales</taxon>
        <taxon>Bacillaceae</taxon>
        <taxon>Halobacillus</taxon>
    </lineage>
</organism>
<accession>A0ABY4EE82</accession>
<name>A0ABY4EE82_9BACI</name>
<dbReference type="InterPro" id="IPR006674">
    <property type="entry name" value="HD_domain"/>
</dbReference>
<proteinExistence type="predicted"/>
<dbReference type="SUPFAM" id="SSF109604">
    <property type="entry name" value="HD-domain/PDEase-like"/>
    <property type="match status" value="1"/>
</dbReference>
<dbReference type="Pfam" id="PF01966">
    <property type="entry name" value="HD"/>
    <property type="match status" value="1"/>
</dbReference>
<dbReference type="EMBL" id="CP095073">
    <property type="protein sequence ID" value="UOQ42771.1"/>
    <property type="molecule type" value="Genomic_DNA"/>
</dbReference>
<evidence type="ECO:0000313" key="2">
    <source>
        <dbReference type="EMBL" id="UOQ42771.1"/>
    </source>
</evidence>
<dbReference type="PANTHER" id="PTHR33594">
    <property type="entry name" value="SUPERFAMILY HYDROLASE, PUTATIVE (AFU_ORTHOLOGUE AFUA_1G03035)-RELATED"/>
    <property type="match status" value="1"/>
</dbReference>
<feature type="domain" description="HD" evidence="1">
    <location>
        <begin position="26"/>
        <end position="125"/>
    </location>
</feature>
<dbReference type="Proteomes" id="UP000831787">
    <property type="component" value="Chromosome"/>
</dbReference>
<dbReference type="RefSeq" id="WP_244708132.1">
    <property type="nucleotide sequence ID" value="NZ_CP095073.1"/>
</dbReference>
<dbReference type="SMART" id="SM00471">
    <property type="entry name" value="HDc"/>
    <property type="match status" value="1"/>
</dbReference>
<dbReference type="Gene3D" id="1.10.3210.50">
    <property type="match status" value="1"/>
</dbReference>
<gene>
    <name evidence="2" type="ORF">MUN89_12420</name>
</gene>